<accession>A0A8S2GI50</accession>
<name>A0A8S2GI50_9BILA</name>
<dbReference type="EMBL" id="CAJNOK010000256">
    <property type="protein sequence ID" value="CAF0740358.1"/>
    <property type="molecule type" value="Genomic_DNA"/>
</dbReference>
<reference evidence="2" key="1">
    <citation type="submission" date="2021-02" db="EMBL/GenBank/DDBJ databases">
        <authorList>
            <person name="Nowell W R."/>
        </authorList>
    </citation>
    <scope>NUCLEOTIDE SEQUENCE</scope>
</reference>
<proteinExistence type="predicted"/>
<evidence type="ECO:0000313" key="3">
    <source>
        <dbReference type="Proteomes" id="UP000682733"/>
    </source>
</evidence>
<dbReference type="AlphaFoldDB" id="A0A8S2GI50"/>
<gene>
    <name evidence="1" type="ORF">OVA965_LOCUS1400</name>
    <name evidence="2" type="ORF">TMI583_LOCUS1401</name>
</gene>
<sequence>MFDINGMCNAQNDRIWAVIRSEADRKSGIKKKQKFPAKVIVWLGACAEEISYDDAYTLFREVDPLHKDCTVVEEALVNDHTHRIPLLSLVFYLGDTKLPLRASHGNKKPNLTYRLGVIRQNSSMSLSPNQCHIDLCDNKSLSRCYHCSIHFCAEHYDQHNKKITEEVLAIKEHIHELTSKIIQLTNERETSEKFKTNYRRQLARIRDALDDITLHAYVTAQRLEQLTRILEVVEKRLEDYAKSAINSFSLQTLEEPTKLYPIGAAYNYCCLATDGLNLLVDLTPSTLCLFDEKLRSLEVLWTNGQVTDMCYSQLLGFFILLTSEKVFTLDSLTITVREIVSIRPYKRYRYFNCCTCSHDTLFLAYGSSVELYNLNTFALSKRWKTHHIGLHKETIGDLCYQNDDRLGILICGHRGNRFEVRNSQTLMIHWKIAIDSADCKLCSLPNCEWLVTSCWRFWNSFEQVTNDGKLKSKLTRQDEYKYGRAKTAVVYGERLLAIRTLESLNLHLLH</sequence>
<dbReference type="Proteomes" id="UP000682733">
    <property type="component" value="Unassembled WGS sequence"/>
</dbReference>
<organism evidence="2 3">
    <name type="scientific">Didymodactylos carnosus</name>
    <dbReference type="NCBI Taxonomy" id="1234261"/>
    <lineage>
        <taxon>Eukaryota</taxon>
        <taxon>Metazoa</taxon>
        <taxon>Spiralia</taxon>
        <taxon>Gnathifera</taxon>
        <taxon>Rotifera</taxon>
        <taxon>Eurotatoria</taxon>
        <taxon>Bdelloidea</taxon>
        <taxon>Philodinida</taxon>
        <taxon>Philodinidae</taxon>
        <taxon>Didymodactylos</taxon>
    </lineage>
</organism>
<comment type="caution">
    <text evidence="2">The sequence shown here is derived from an EMBL/GenBank/DDBJ whole genome shotgun (WGS) entry which is preliminary data.</text>
</comment>
<protein>
    <submittedName>
        <fullName evidence="2">Uncharacterized protein</fullName>
    </submittedName>
</protein>
<dbReference type="EMBL" id="CAJOBA010000256">
    <property type="protein sequence ID" value="CAF3517674.1"/>
    <property type="molecule type" value="Genomic_DNA"/>
</dbReference>
<dbReference type="SUPFAM" id="SSF50978">
    <property type="entry name" value="WD40 repeat-like"/>
    <property type="match status" value="1"/>
</dbReference>
<dbReference type="Proteomes" id="UP000677228">
    <property type="component" value="Unassembled WGS sequence"/>
</dbReference>
<dbReference type="InterPro" id="IPR036322">
    <property type="entry name" value="WD40_repeat_dom_sf"/>
</dbReference>
<evidence type="ECO:0000313" key="2">
    <source>
        <dbReference type="EMBL" id="CAF3517674.1"/>
    </source>
</evidence>
<evidence type="ECO:0000313" key="1">
    <source>
        <dbReference type="EMBL" id="CAF0740358.1"/>
    </source>
</evidence>